<feature type="domain" description="Transcription factor TFIIIC triple barrel" evidence="2">
    <location>
        <begin position="59"/>
        <end position="157"/>
    </location>
</feature>
<dbReference type="EnsemblMetazoa" id="AATE017686-RA">
    <property type="protein sequence ID" value="AATE017686-PA.1"/>
    <property type="gene ID" value="AATE017686"/>
</dbReference>
<dbReference type="Pfam" id="PF10419">
    <property type="entry name" value="TFIIIC_sub6"/>
    <property type="match status" value="1"/>
</dbReference>
<dbReference type="GO" id="GO:0000127">
    <property type="term" value="C:transcription factor TFIIIC complex"/>
    <property type="evidence" value="ECO:0007669"/>
    <property type="project" value="TreeGrafter"/>
</dbReference>
<feature type="region of interest" description="Disordered" evidence="1">
    <location>
        <begin position="202"/>
        <end position="239"/>
    </location>
</feature>
<evidence type="ECO:0000259" key="2">
    <source>
        <dbReference type="Pfam" id="PF10419"/>
    </source>
</evidence>
<feature type="compositionally biased region" description="Basic and acidic residues" evidence="1">
    <location>
        <begin position="161"/>
        <end position="171"/>
    </location>
</feature>
<dbReference type="VEuPathDB" id="VectorBase:AATE017686"/>
<feature type="compositionally biased region" description="Basic and acidic residues" evidence="1">
    <location>
        <begin position="24"/>
        <end position="36"/>
    </location>
</feature>
<organism evidence="3">
    <name type="scientific">Anopheles atroparvus</name>
    <name type="common">European mosquito</name>
    <dbReference type="NCBI Taxonomy" id="41427"/>
    <lineage>
        <taxon>Eukaryota</taxon>
        <taxon>Metazoa</taxon>
        <taxon>Ecdysozoa</taxon>
        <taxon>Arthropoda</taxon>
        <taxon>Hexapoda</taxon>
        <taxon>Insecta</taxon>
        <taxon>Pterygota</taxon>
        <taxon>Neoptera</taxon>
        <taxon>Endopterygota</taxon>
        <taxon>Diptera</taxon>
        <taxon>Nematocera</taxon>
        <taxon>Culicoidea</taxon>
        <taxon>Culicidae</taxon>
        <taxon>Anophelinae</taxon>
        <taxon>Anopheles</taxon>
    </lineage>
</organism>
<feature type="region of interest" description="Disordered" evidence="1">
    <location>
        <begin position="1"/>
        <end position="54"/>
    </location>
</feature>
<reference evidence="3" key="1">
    <citation type="submission" date="2022-08" db="UniProtKB">
        <authorList>
            <consortium name="EnsemblMetazoa"/>
        </authorList>
    </citation>
    <scope>IDENTIFICATION</scope>
    <source>
        <strain evidence="3">EBRO</strain>
    </source>
</reference>
<dbReference type="AlphaFoldDB" id="A0A182JGJ6"/>
<proteinExistence type="predicted"/>
<sequence>MWPVIEVKQEFDEEQETVSQLMQTKKEESDVAHEEVEPNAQEQPKDAAANDGGDDDFYEEEMMVLVDFDKLLKMDENHNPYSMHIKVIGIDSESPIIQVNDEVYRGTYDYAFGTNVFFERDPESTAALDPVFEKNIKQMYRYVDKTDKVLRMKRIFATAKEDPGEKETVDKELDDASSDDEEGEKYELNMTYEDALNLHLPKGGFPPRHISDQQNGASLVKKPLLSHPKIEKGESSFSK</sequence>
<name>A0A182JGJ6_ANOAO</name>
<evidence type="ECO:0000256" key="1">
    <source>
        <dbReference type="SAM" id="MobiDB-lite"/>
    </source>
</evidence>
<protein>
    <recommendedName>
        <fullName evidence="2">Transcription factor TFIIIC triple barrel domain-containing protein</fullName>
    </recommendedName>
</protein>
<dbReference type="InterPro" id="IPR042771">
    <property type="entry name" value="GTF3C6-like"/>
</dbReference>
<evidence type="ECO:0000313" key="3">
    <source>
        <dbReference type="EnsemblMetazoa" id="AATE017686-PA.1"/>
    </source>
</evidence>
<dbReference type="PANTHER" id="PTHR21860:SF2">
    <property type="entry name" value="GENERAL TRANSCRIPTION FACTOR 3C POLYPEPTIDE 6"/>
    <property type="match status" value="1"/>
</dbReference>
<feature type="compositionally biased region" description="Acidic residues" evidence="1">
    <location>
        <begin position="172"/>
        <end position="184"/>
    </location>
</feature>
<dbReference type="GO" id="GO:0006383">
    <property type="term" value="P:transcription by RNA polymerase III"/>
    <property type="evidence" value="ECO:0007669"/>
    <property type="project" value="InterPro"/>
</dbReference>
<accession>A0A182JGJ6</accession>
<dbReference type="STRING" id="41427.A0A182JGJ6"/>
<dbReference type="InterPro" id="IPR019481">
    <property type="entry name" value="TFIIIC_triple_barrel"/>
</dbReference>
<dbReference type="Gene3D" id="2.60.40.4370">
    <property type="match status" value="1"/>
</dbReference>
<feature type="compositionally biased region" description="Basic and acidic residues" evidence="1">
    <location>
        <begin position="228"/>
        <end position="239"/>
    </location>
</feature>
<feature type="region of interest" description="Disordered" evidence="1">
    <location>
        <begin position="161"/>
        <end position="185"/>
    </location>
</feature>
<dbReference type="PANTHER" id="PTHR21860">
    <property type="entry name" value="TRANSCRIPTION INITIATION FACTOR IIIC TFIIIC , POLYPEPTIDE 6-RELATED"/>
    <property type="match status" value="1"/>
</dbReference>